<accession>A0ABW0IXV9</accession>
<dbReference type="SUPFAM" id="SSF52788">
    <property type="entry name" value="Phosphotyrosine protein phosphatases I"/>
    <property type="match status" value="1"/>
</dbReference>
<keyword evidence="1" id="KW-0059">Arsenical resistance</keyword>
<dbReference type="PRINTS" id="PR00778">
    <property type="entry name" value="HTHARSR"/>
</dbReference>
<reference evidence="4" key="1">
    <citation type="journal article" date="2019" name="Int. J. Syst. Evol. Microbiol.">
        <title>The Global Catalogue of Microorganisms (GCM) 10K type strain sequencing project: providing services to taxonomists for standard genome sequencing and annotation.</title>
        <authorList>
            <consortium name="The Broad Institute Genomics Platform"/>
            <consortium name="The Broad Institute Genome Sequencing Center for Infectious Disease"/>
            <person name="Wu L."/>
            <person name="Ma J."/>
        </authorList>
    </citation>
    <scope>NUCLEOTIDE SEQUENCE [LARGE SCALE GENOMIC DNA]</scope>
    <source>
        <strain evidence="4">NCAIM B.01391</strain>
    </source>
</reference>
<sequence>MTPKPDASRLESADAVDLLGALAQPTRLEIFRLLMRYRPHGLAAGDIGRLLAVQHNTLSTHLAALEQVGLLASRREGRHIIFAAVPDRADALLGFLSEACCTERPAACQPSADPSYPSRKEVQPTDAPLRVLVVCTGNSARSIMAEAVLNREGLGRIQAFSAGSRPHEAPHPLAIGLLAELGYATEGFRSKSWDEFLGPDAMRLDLVITVCDSAADDACPAFPGVPMRVHWGLDDPAQVAGPVEARRAAFRRSYRDLAARVTAFVNLPFEKMSLAELEPVLAAIGRMDGATEKSLERAA</sequence>
<dbReference type="PROSITE" id="PS50987">
    <property type="entry name" value="HTH_ARSR_2"/>
    <property type="match status" value="1"/>
</dbReference>
<proteinExistence type="predicted"/>
<comment type="caution">
    <text evidence="3">The sequence shown here is derived from an EMBL/GenBank/DDBJ whole genome shotgun (WGS) entry which is preliminary data.</text>
</comment>
<dbReference type="Proteomes" id="UP001596053">
    <property type="component" value="Unassembled WGS sequence"/>
</dbReference>
<dbReference type="InterPro" id="IPR023485">
    <property type="entry name" value="Ptyr_pPase"/>
</dbReference>
<dbReference type="PANTHER" id="PTHR43428:SF1">
    <property type="entry name" value="ARSENATE REDUCTASE"/>
    <property type="match status" value="1"/>
</dbReference>
<dbReference type="InterPro" id="IPR036388">
    <property type="entry name" value="WH-like_DNA-bd_sf"/>
</dbReference>
<dbReference type="InterPro" id="IPR036390">
    <property type="entry name" value="WH_DNA-bd_sf"/>
</dbReference>
<dbReference type="Pfam" id="PF12840">
    <property type="entry name" value="HTH_20"/>
    <property type="match status" value="1"/>
</dbReference>
<dbReference type="RefSeq" id="WP_377800134.1">
    <property type="nucleotide sequence ID" value="NZ_JBHSLW010000034.1"/>
</dbReference>
<dbReference type="Pfam" id="PF01451">
    <property type="entry name" value="LMWPc"/>
    <property type="match status" value="1"/>
</dbReference>
<evidence type="ECO:0000259" key="2">
    <source>
        <dbReference type="PROSITE" id="PS50987"/>
    </source>
</evidence>
<dbReference type="InterPro" id="IPR011991">
    <property type="entry name" value="ArsR-like_HTH"/>
</dbReference>
<dbReference type="InterPro" id="IPR001845">
    <property type="entry name" value="HTH_ArsR_DNA-bd_dom"/>
</dbReference>
<keyword evidence="4" id="KW-1185">Reference proteome</keyword>
<dbReference type="SMART" id="SM00226">
    <property type="entry name" value="LMWPc"/>
    <property type="match status" value="1"/>
</dbReference>
<evidence type="ECO:0000313" key="4">
    <source>
        <dbReference type="Proteomes" id="UP001596053"/>
    </source>
</evidence>
<protein>
    <submittedName>
        <fullName evidence="3">Metalloregulator ArsR/SmtB family transcription factor</fullName>
    </submittedName>
</protein>
<dbReference type="Gene3D" id="3.40.50.2300">
    <property type="match status" value="1"/>
</dbReference>
<gene>
    <name evidence="3" type="ORF">ACFPOB_19985</name>
</gene>
<dbReference type="CDD" id="cd00090">
    <property type="entry name" value="HTH_ARSR"/>
    <property type="match status" value="1"/>
</dbReference>
<dbReference type="EMBL" id="JBHSLW010000034">
    <property type="protein sequence ID" value="MFC5421845.1"/>
    <property type="molecule type" value="Genomic_DNA"/>
</dbReference>
<evidence type="ECO:0000256" key="1">
    <source>
        <dbReference type="ARBA" id="ARBA00022849"/>
    </source>
</evidence>
<dbReference type="SMART" id="SM00418">
    <property type="entry name" value="HTH_ARSR"/>
    <property type="match status" value="1"/>
</dbReference>
<feature type="domain" description="HTH arsR-type" evidence="2">
    <location>
        <begin position="7"/>
        <end position="104"/>
    </location>
</feature>
<dbReference type="InterPro" id="IPR036196">
    <property type="entry name" value="Ptyr_pPase_sf"/>
</dbReference>
<dbReference type="SUPFAM" id="SSF46785">
    <property type="entry name" value="Winged helix' DNA-binding domain"/>
    <property type="match status" value="1"/>
</dbReference>
<name>A0ABW0IXV9_9HYPH</name>
<organism evidence="3 4">
    <name type="scientific">Bosea eneae</name>
    <dbReference type="NCBI Taxonomy" id="151454"/>
    <lineage>
        <taxon>Bacteria</taxon>
        <taxon>Pseudomonadati</taxon>
        <taxon>Pseudomonadota</taxon>
        <taxon>Alphaproteobacteria</taxon>
        <taxon>Hyphomicrobiales</taxon>
        <taxon>Boseaceae</taxon>
        <taxon>Bosea</taxon>
    </lineage>
</organism>
<dbReference type="Gene3D" id="1.10.10.10">
    <property type="entry name" value="Winged helix-like DNA-binding domain superfamily/Winged helix DNA-binding domain"/>
    <property type="match status" value="1"/>
</dbReference>
<dbReference type="NCBIfam" id="NF033788">
    <property type="entry name" value="HTH_metalloreg"/>
    <property type="match status" value="1"/>
</dbReference>
<dbReference type="CDD" id="cd16345">
    <property type="entry name" value="LMWP_ArsC"/>
    <property type="match status" value="1"/>
</dbReference>
<evidence type="ECO:0000313" key="3">
    <source>
        <dbReference type="EMBL" id="MFC5421845.1"/>
    </source>
</evidence>
<dbReference type="PANTHER" id="PTHR43428">
    <property type="entry name" value="ARSENATE REDUCTASE"/>
    <property type="match status" value="1"/>
</dbReference>